<evidence type="ECO:0000259" key="9">
    <source>
        <dbReference type="PROSITE" id="PS50111"/>
    </source>
</evidence>
<dbReference type="CDD" id="cd06225">
    <property type="entry name" value="HAMP"/>
    <property type="match status" value="1"/>
</dbReference>
<dbReference type="InterPro" id="IPR004089">
    <property type="entry name" value="MCPsignal_dom"/>
</dbReference>
<accession>A0ABS4IJT0</accession>
<comment type="caution">
    <text evidence="11">The sequence shown here is derived from an EMBL/GenBank/DDBJ whole genome shotgun (WGS) entry which is preliminary data.</text>
</comment>
<evidence type="ECO:0000256" key="5">
    <source>
        <dbReference type="ARBA" id="ARBA00029447"/>
    </source>
</evidence>
<dbReference type="PROSITE" id="PS50111">
    <property type="entry name" value="CHEMOTAXIS_TRANSDUC_2"/>
    <property type="match status" value="1"/>
</dbReference>
<organism evidence="11 12">
    <name type="scientific">Virgibacillus natechei</name>
    <dbReference type="NCBI Taxonomy" id="1216297"/>
    <lineage>
        <taxon>Bacteria</taxon>
        <taxon>Bacillati</taxon>
        <taxon>Bacillota</taxon>
        <taxon>Bacilli</taxon>
        <taxon>Bacillales</taxon>
        <taxon>Bacillaceae</taxon>
        <taxon>Virgibacillus</taxon>
    </lineage>
</organism>
<dbReference type="Proteomes" id="UP001519345">
    <property type="component" value="Unassembled WGS sequence"/>
</dbReference>
<feature type="region of interest" description="Disordered" evidence="7">
    <location>
        <begin position="514"/>
        <end position="545"/>
    </location>
</feature>
<dbReference type="RefSeq" id="WP_209464276.1">
    <property type="nucleotide sequence ID" value="NZ_CP110224.1"/>
</dbReference>
<dbReference type="Pfam" id="PF12729">
    <property type="entry name" value="4HB_MCP_1"/>
    <property type="match status" value="1"/>
</dbReference>
<keyword evidence="12" id="KW-1185">Reference proteome</keyword>
<feature type="domain" description="Methyl-accepting transducer" evidence="9">
    <location>
        <begin position="276"/>
        <end position="526"/>
    </location>
</feature>
<dbReference type="Gene3D" id="6.10.340.10">
    <property type="match status" value="1"/>
</dbReference>
<dbReference type="InterPro" id="IPR003660">
    <property type="entry name" value="HAMP_dom"/>
</dbReference>
<evidence type="ECO:0000256" key="8">
    <source>
        <dbReference type="SAM" id="Phobius"/>
    </source>
</evidence>
<dbReference type="SMART" id="SM00304">
    <property type="entry name" value="HAMP"/>
    <property type="match status" value="1"/>
</dbReference>
<evidence type="ECO:0000313" key="11">
    <source>
        <dbReference type="EMBL" id="MBP1971208.1"/>
    </source>
</evidence>
<dbReference type="Pfam" id="PF00015">
    <property type="entry name" value="MCPsignal"/>
    <property type="match status" value="1"/>
</dbReference>
<dbReference type="PANTHER" id="PTHR32089:SF112">
    <property type="entry name" value="LYSOZYME-LIKE PROTEIN-RELATED"/>
    <property type="match status" value="1"/>
</dbReference>
<gene>
    <name evidence="11" type="ORF">J2Z83_003347</name>
</gene>
<feature type="transmembrane region" description="Helical" evidence="8">
    <location>
        <begin position="12"/>
        <end position="29"/>
    </location>
</feature>
<protein>
    <submittedName>
        <fullName evidence="11">Methyl-accepting chemotaxis protein</fullName>
    </submittedName>
</protein>
<dbReference type="SMART" id="SM00283">
    <property type="entry name" value="MA"/>
    <property type="match status" value="1"/>
</dbReference>
<keyword evidence="2" id="KW-1003">Cell membrane</keyword>
<evidence type="ECO:0000313" key="12">
    <source>
        <dbReference type="Proteomes" id="UP001519345"/>
    </source>
</evidence>
<evidence type="ECO:0000256" key="7">
    <source>
        <dbReference type="SAM" id="MobiDB-lite"/>
    </source>
</evidence>
<evidence type="ECO:0000256" key="3">
    <source>
        <dbReference type="ARBA" id="ARBA00023136"/>
    </source>
</evidence>
<sequence length="562" mass="61450">MKKGFKSVKAKIIFGFSIVILLVFLLGIFNNYSTYHTNNEIEEILDYQLEMLIADEQLAVDMAERTSLLRGYLLYGDQHYKDEFEGTLEESIELENFVLENSSSEQAQELIDRKIEWGHLTDEVFAHYDGGNEERAMDIMADEVQPIANELIDGFQDMATSRETQIHEIGDEIIANGELTFYIGASITILVMILGVVVALVTSRSITKPIIAVMERMKLIANGDLSSEPIQTKSRDEIGQLVTATNEMNTSMQEVIHKINDVSHTVSSHSEELTQSANEVKSGSEQVASTMQELAAGSETQANSASDLASIMNTFTTKVQEANEKGENIQQSSTEVLEMTTVGSQYMDESTKQMANIDQIVRESVQKMQSLDKQSQEISKLVTVIQGIADQTNLLALNAAIEAARAGEHGKGFAVVADEVRKLAEQVSVSVTDITGFVSAIQNESSTVAESLKEGYTEVEKGTSQIKTTGETFSDISTSVNEMVTNIHSVSENLSEIVANSQEMNGSIEEIASASEEAAAGVEETSASSEQTSSSMEEVAASSDQLSKLAEELNSLVRQFKL</sequence>
<reference evidence="11 12" key="1">
    <citation type="submission" date="2021-03" db="EMBL/GenBank/DDBJ databases">
        <title>Genomic Encyclopedia of Type Strains, Phase IV (KMG-IV): sequencing the most valuable type-strain genomes for metagenomic binning, comparative biology and taxonomic classification.</title>
        <authorList>
            <person name="Goeker M."/>
        </authorList>
    </citation>
    <scope>NUCLEOTIDE SEQUENCE [LARGE SCALE GENOMIC DNA]</scope>
    <source>
        <strain evidence="11 12">DSM 25609</strain>
    </source>
</reference>
<proteinExistence type="inferred from homology"/>
<comment type="similarity">
    <text evidence="5">Belongs to the methyl-accepting chemotaxis (MCP) protein family.</text>
</comment>
<feature type="domain" description="HAMP" evidence="10">
    <location>
        <begin position="204"/>
        <end position="257"/>
    </location>
</feature>
<evidence type="ECO:0000259" key="10">
    <source>
        <dbReference type="PROSITE" id="PS50885"/>
    </source>
</evidence>
<dbReference type="PROSITE" id="PS50885">
    <property type="entry name" value="HAMP"/>
    <property type="match status" value="1"/>
</dbReference>
<keyword evidence="4 6" id="KW-0807">Transducer</keyword>
<dbReference type="Gene3D" id="1.10.287.950">
    <property type="entry name" value="Methyl-accepting chemotaxis protein"/>
    <property type="match status" value="1"/>
</dbReference>
<feature type="transmembrane region" description="Helical" evidence="8">
    <location>
        <begin position="179"/>
        <end position="201"/>
    </location>
</feature>
<evidence type="ECO:0000256" key="2">
    <source>
        <dbReference type="ARBA" id="ARBA00022475"/>
    </source>
</evidence>
<evidence type="ECO:0000256" key="1">
    <source>
        <dbReference type="ARBA" id="ARBA00004236"/>
    </source>
</evidence>
<evidence type="ECO:0000256" key="6">
    <source>
        <dbReference type="PROSITE-ProRule" id="PRU00284"/>
    </source>
</evidence>
<name>A0ABS4IJT0_9BACI</name>
<keyword evidence="8" id="KW-0812">Transmembrane</keyword>
<dbReference type="CDD" id="cd11386">
    <property type="entry name" value="MCP_signal"/>
    <property type="match status" value="1"/>
</dbReference>
<dbReference type="PANTHER" id="PTHR32089">
    <property type="entry name" value="METHYL-ACCEPTING CHEMOTAXIS PROTEIN MCPB"/>
    <property type="match status" value="1"/>
</dbReference>
<dbReference type="SUPFAM" id="SSF58104">
    <property type="entry name" value="Methyl-accepting chemotaxis protein (MCP) signaling domain"/>
    <property type="match status" value="1"/>
</dbReference>
<dbReference type="EMBL" id="JAGGKX010000022">
    <property type="protein sequence ID" value="MBP1971208.1"/>
    <property type="molecule type" value="Genomic_DNA"/>
</dbReference>
<evidence type="ECO:0000256" key="4">
    <source>
        <dbReference type="ARBA" id="ARBA00023224"/>
    </source>
</evidence>
<comment type="subcellular location">
    <subcellularLocation>
        <location evidence="1">Cell membrane</location>
    </subcellularLocation>
</comment>
<dbReference type="Pfam" id="PF00672">
    <property type="entry name" value="HAMP"/>
    <property type="match status" value="1"/>
</dbReference>
<dbReference type="InterPro" id="IPR024478">
    <property type="entry name" value="HlyB_4HB_MCP"/>
</dbReference>
<keyword evidence="3 8" id="KW-0472">Membrane</keyword>
<keyword evidence="8" id="KW-1133">Transmembrane helix</keyword>
<feature type="compositionally biased region" description="Low complexity" evidence="7">
    <location>
        <begin position="514"/>
        <end position="538"/>
    </location>
</feature>